<gene>
    <name evidence="1" type="ORF">GCM10007890_44330</name>
</gene>
<evidence type="ECO:0000313" key="1">
    <source>
        <dbReference type="EMBL" id="GLS72418.1"/>
    </source>
</evidence>
<dbReference type="AlphaFoldDB" id="A0AA37WVN9"/>
<dbReference type="EMBL" id="BSPL01000023">
    <property type="protein sequence ID" value="GLS72418.1"/>
    <property type="molecule type" value="Genomic_DNA"/>
</dbReference>
<comment type="caution">
    <text evidence="1">The sequence shown here is derived from an EMBL/GenBank/DDBJ whole genome shotgun (WGS) entry which is preliminary data.</text>
</comment>
<evidence type="ECO:0000313" key="2">
    <source>
        <dbReference type="Proteomes" id="UP001157440"/>
    </source>
</evidence>
<reference evidence="2" key="1">
    <citation type="journal article" date="2019" name="Int. J. Syst. Evol. Microbiol.">
        <title>The Global Catalogue of Microorganisms (GCM) 10K type strain sequencing project: providing services to taxonomists for standard genome sequencing and annotation.</title>
        <authorList>
            <consortium name="The Broad Institute Genomics Platform"/>
            <consortium name="The Broad Institute Genome Sequencing Center for Infectious Disease"/>
            <person name="Wu L."/>
            <person name="Ma J."/>
        </authorList>
    </citation>
    <scope>NUCLEOTIDE SEQUENCE [LARGE SCALE GENOMIC DNA]</scope>
    <source>
        <strain evidence="2">NBRC 103632</strain>
    </source>
</reference>
<organism evidence="1 2">
    <name type="scientific">Methylobacterium tardum</name>
    <dbReference type="NCBI Taxonomy" id="374432"/>
    <lineage>
        <taxon>Bacteria</taxon>
        <taxon>Pseudomonadati</taxon>
        <taxon>Pseudomonadota</taxon>
        <taxon>Alphaproteobacteria</taxon>
        <taxon>Hyphomicrobiales</taxon>
        <taxon>Methylobacteriaceae</taxon>
        <taxon>Methylobacterium</taxon>
    </lineage>
</organism>
<keyword evidence="2" id="KW-1185">Reference proteome</keyword>
<accession>A0AA37WVN9</accession>
<protein>
    <submittedName>
        <fullName evidence="1">Uncharacterized protein</fullName>
    </submittedName>
</protein>
<dbReference type="Proteomes" id="UP001157440">
    <property type="component" value="Unassembled WGS sequence"/>
</dbReference>
<name>A0AA37WVN9_9HYPH</name>
<dbReference type="RefSeq" id="WP_373323679.1">
    <property type="nucleotide sequence ID" value="NZ_BPQZ01000004.1"/>
</dbReference>
<sequence length="183" mass="18957">MSKDLLLPAMLLGQRRPPRGRTMTLAAIVGAAIAFVAPALAMPMGGHYTGHVDNQTPRPVGLNEVEIQQTASGMNTGPGTPLDGAKVQWVETVTLKNGQGPVRGTITFTTPSGATSSAYKGVATTDPQGRVSARGTYQVTSGTGDLAGVKGNGDFSVAYTSKADFAGEWRGEVQLPGQKSSKR</sequence>
<proteinExistence type="predicted"/>